<keyword evidence="4 9" id="KW-0347">Helicase</keyword>
<dbReference type="HAMAP" id="MF_01884">
    <property type="entry name" value="Rho"/>
    <property type="match status" value="1"/>
</dbReference>
<protein>
    <recommendedName>
        <fullName evidence="9 10">Transcription termination factor Rho</fullName>
        <ecNumber evidence="9 10">3.6.4.-</ecNumber>
    </recommendedName>
    <alternativeName>
        <fullName evidence="9">ATP-dependent helicase Rho</fullName>
    </alternativeName>
</protein>
<keyword evidence="1 9" id="KW-0806">Transcription termination</keyword>
<comment type="similarity">
    <text evidence="9 11">Belongs to the Rho family.</text>
</comment>
<feature type="binding site" evidence="9">
    <location>
        <begin position="181"/>
        <end position="186"/>
    </location>
    <ligand>
        <name>ATP</name>
        <dbReference type="ChEBI" id="CHEBI:30616"/>
    </ligand>
</feature>
<dbReference type="GO" id="GO:0005524">
    <property type="term" value="F:ATP binding"/>
    <property type="evidence" value="ECO:0007669"/>
    <property type="project" value="UniProtKB-UniRule"/>
</dbReference>
<feature type="binding site" evidence="9">
    <location>
        <position position="212"/>
    </location>
    <ligand>
        <name>ATP</name>
        <dbReference type="ChEBI" id="CHEBI:30616"/>
    </ligand>
</feature>
<dbReference type="InterPro" id="IPR011112">
    <property type="entry name" value="Rho-like_N"/>
</dbReference>
<dbReference type="Pfam" id="PF07497">
    <property type="entry name" value="Rho_RNA_bind"/>
    <property type="match status" value="1"/>
</dbReference>
<dbReference type="Gene3D" id="2.40.50.140">
    <property type="entry name" value="Nucleic acid-binding proteins"/>
    <property type="match status" value="1"/>
</dbReference>
<dbReference type="GO" id="GO:0005829">
    <property type="term" value="C:cytosol"/>
    <property type="evidence" value="ECO:0007669"/>
    <property type="project" value="UniProtKB-ARBA"/>
</dbReference>
<reference evidence="14" key="2">
    <citation type="submission" date="2014-11" db="EMBL/GenBank/DDBJ databases">
        <title>Draft genome sequence of Hydrogenophaga intermedia S1.</title>
        <authorList>
            <person name="Gan H.M."/>
            <person name="Chew T.H."/>
            <person name="Stolz A."/>
        </authorList>
    </citation>
    <scope>NUCLEOTIDE SEQUENCE [LARGE SCALE GENOMIC DNA]</scope>
    <source>
        <strain evidence="14">S1</strain>
    </source>
</reference>
<evidence type="ECO:0000256" key="10">
    <source>
        <dbReference type="NCBIfam" id="TIGR00767"/>
    </source>
</evidence>
<gene>
    <name evidence="9 13" type="primary">rho</name>
    <name evidence="13" type="ORF">BN948_01481</name>
</gene>
<comment type="subunit">
    <text evidence="9">Homohexamer. The homohexamer assembles into an open ring structure.</text>
</comment>
<dbReference type="GO" id="GO:0008186">
    <property type="term" value="F:ATP-dependent activity, acting on RNA"/>
    <property type="evidence" value="ECO:0007669"/>
    <property type="project" value="UniProtKB-UniRule"/>
</dbReference>
<evidence type="ECO:0000256" key="2">
    <source>
        <dbReference type="ARBA" id="ARBA00022741"/>
    </source>
</evidence>
<dbReference type="SUPFAM" id="SSF50249">
    <property type="entry name" value="Nucleic acid-binding proteins"/>
    <property type="match status" value="1"/>
</dbReference>
<keyword evidence="6 9" id="KW-0694">RNA-binding</keyword>
<dbReference type="GO" id="GO:0004386">
    <property type="term" value="F:helicase activity"/>
    <property type="evidence" value="ECO:0007669"/>
    <property type="project" value="UniProtKB-UniRule"/>
</dbReference>
<feature type="binding site" evidence="9">
    <location>
        <begin position="169"/>
        <end position="174"/>
    </location>
    <ligand>
        <name>ATP</name>
        <dbReference type="ChEBI" id="CHEBI:30616"/>
    </ligand>
</feature>
<keyword evidence="14" id="KW-1185">Reference proteome</keyword>
<dbReference type="InterPro" id="IPR027417">
    <property type="entry name" value="P-loop_NTPase"/>
</dbReference>
<dbReference type="CDD" id="cd01128">
    <property type="entry name" value="rho_factor_C"/>
    <property type="match status" value="1"/>
</dbReference>
<name>A0A1L1PAM2_HYDIT</name>
<dbReference type="Pfam" id="PF07498">
    <property type="entry name" value="Rho_N"/>
    <property type="match status" value="1"/>
</dbReference>
<dbReference type="GO" id="GO:0016787">
    <property type="term" value="F:hydrolase activity"/>
    <property type="evidence" value="ECO:0007669"/>
    <property type="project" value="UniProtKB-KW"/>
</dbReference>
<dbReference type="InterPro" id="IPR041703">
    <property type="entry name" value="Rho_factor_ATP-bd"/>
</dbReference>
<dbReference type="PANTHER" id="PTHR46425:SF1">
    <property type="entry name" value="TRANSCRIPTION TERMINATION FACTOR RHO"/>
    <property type="match status" value="1"/>
</dbReference>
<sequence>MHLNELKALHVSEVFKQAEALEIENTGRMRKQELMFAIIKKRAKTGEQIYADGVLEVLPDGFGFLRAPDTSYTASTDDIYISPSQIRRFNLHTGDMIEGEVRIPKDGERYFALNKLDKINGLAPEENKHKIMFENLTPLFPKEQMRLERDIKSEENITGRVIDIIAPIGRGQRALIVAPPKSGKTVMMQHICHAITANHPDVELMVLLVDERPEEVTEMQRTVRGEVIASTFDEPAARHVHVAEMVIERAKRLVELKKDVVIMLDSITRLARAYNNVLPSSGKVLTGGVDANALQRPKRFFGAARKVEEGGSLTIIATALVDTGSRMDEVIFEEFKGTGNCEIHLDRRLYEKRVFPSIQLNRSGTRREELLLQPEILQKTRILRQFMYNMDEIEAMEMVLKSMKATKNNSEFFDMMRRGG</sequence>
<keyword evidence="7 9" id="KW-0805">Transcription regulation</keyword>
<dbReference type="AlphaFoldDB" id="A0A1L1PAM2"/>
<proteinExistence type="inferred from homology"/>
<evidence type="ECO:0000256" key="8">
    <source>
        <dbReference type="ARBA" id="ARBA00023163"/>
    </source>
</evidence>
<comment type="caution">
    <text evidence="9">Lacks conserved residue(s) required for the propagation of feature annotation.</text>
</comment>
<keyword evidence="5 9" id="KW-0067">ATP-binding</keyword>
<evidence type="ECO:0000259" key="12">
    <source>
        <dbReference type="PROSITE" id="PS51856"/>
    </source>
</evidence>
<organism evidence="13 14">
    <name type="scientific">Hydrogenophaga intermedia</name>
    <dbReference type="NCBI Taxonomy" id="65786"/>
    <lineage>
        <taxon>Bacteria</taxon>
        <taxon>Pseudomonadati</taxon>
        <taxon>Pseudomonadota</taxon>
        <taxon>Betaproteobacteria</taxon>
        <taxon>Burkholderiales</taxon>
        <taxon>Comamonadaceae</taxon>
        <taxon>Hydrogenophaga</taxon>
    </lineage>
</organism>
<reference evidence="14" key="1">
    <citation type="submission" date="2014-02" db="EMBL/GenBank/DDBJ databases">
        <authorList>
            <person name="Gan H."/>
        </authorList>
    </citation>
    <scope>NUCLEOTIDE SEQUENCE [LARGE SCALE GENOMIC DNA]</scope>
    <source>
        <strain evidence="14">S1</strain>
    </source>
</reference>
<dbReference type="InterPro" id="IPR011129">
    <property type="entry name" value="CSD"/>
</dbReference>
<dbReference type="InterPro" id="IPR000194">
    <property type="entry name" value="ATPase_F1/V1/A1_a/bsu_nucl-bd"/>
</dbReference>
<dbReference type="SUPFAM" id="SSF52540">
    <property type="entry name" value="P-loop containing nucleoside triphosphate hydrolases"/>
    <property type="match status" value="1"/>
</dbReference>
<evidence type="ECO:0000256" key="1">
    <source>
        <dbReference type="ARBA" id="ARBA00022472"/>
    </source>
</evidence>
<dbReference type="Gene3D" id="3.40.50.300">
    <property type="entry name" value="P-loop containing nucleotide triphosphate hydrolases"/>
    <property type="match status" value="1"/>
</dbReference>
<dbReference type="GO" id="GO:0006353">
    <property type="term" value="P:DNA-templated transcription termination"/>
    <property type="evidence" value="ECO:0007669"/>
    <property type="project" value="UniProtKB-UniRule"/>
</dbReference>
<keyword evidence="8 9" id="KW-0804">Transcription</keyword>
<dbReference type="SUPFAM" id="SSF68912">
    <property type="entry name" value="Rho N-terminal domain-like"/>
    <property type="match status" value="1"/>
</dbReference>
<comment type="function">
    <text evidence="9">Facilitates transcription termination by a mechanism that involves Rho binding to the nascent RNA, activation of Rho's RNA-dependent ATPase activity, and release of the mRNA from the DNA template.</text>
</comment>
<dbReference type="CDD" id="cd04459">
    <property type="entry name" value="Rho_CSD"/>
    <property type="match status" value="1"/>
</dbReference>
<dbReference type="SMART" id="SM00357">
    <property type="entry name" value="CSP"/>
    <property type="match status" value="1"/>
</dbReference>
<dbReference type="GO" id="GO:0003723">
    <property type="term" value="F:RNA binding"/>
    <property type="evidence" value="ECO:0007669"/>
    <property type="project" value="UniProtKB-UniRule"/>
</dbReference>
<dbReference type="InterPro" id="IPR011113">
    <property type="entry name" value="Rho_RNA-bd"/>
</dbReference>
<evidence type="ECO:0000256" key="6">
    <source>
        <dbReference type="ARBA" id="ARBA00022884"/>
    </source>
</evidence>
<dbReference type="SMART" id="SM00959">
    <property type="entry name" value="Rho_N"/>
    <property type="match status" value="1"/>
</dbReference>
<evidence type="ECO:0000256" key="5">
    <source>
        <dbReference type="ARBA" id="ARBA00022840"/>
    </source>
</evidence>
<dbReference type="EC" id="3.6.4.-" evidence="9 10"/>
<dbReference type="Pfam" id="PF00006">
    <property type="entry name" value="ATP-synt_ab"/>
    <property type="match status" value="1"/>
</dbReference>
<dbReference type="EMBL" id="CCAE010000008">
    <property type="protein sequence ID" value="CDN87062.1"/>
    <property type="molecule type" value="Genomic_DNA"/>
</dbReference>
<dbReference type="FunFam" id="3.40.50.300:FF:000072">
    <property type="entry name" value="Transcription termination factor Rho"/>
    <property type="match status" value="1"/>
</dbReference>
<dbReference type="InterPro" id="IPR036269">
    <property type="entry name" value="Rho_N_sf"/>
</dbReference>
<evidence type="ECO:0000256" key="3">
    <source>
        <dbReference type="ARBA" id="ARBA00022801"/>
    </source>
</evidence>
<dbReference type="RefSeq" id="WP_009517105.1">
    <property type="nucleotide sequence ID" value="NZ_CCAE010000008.1"/>
</dbReference>
<dbReference type="PROSITE" id="PS51856">
    <property type="entry name" value="RHO_RNA_BD"/>
    <property type="match status" value="1"/>
</dbReference>
<feature type="domain" description="Rho RNA-BD" evidence="12">
    <location>
        <begin position="48"/>
        <end position="123"/>
    </location>
</feature>
<dbReference type="InterPro" id="IPR004665">
    <property type="entry name" value="Term_rho"/>
</dbReference>
<evidence type="ECO:0000256" key="4">
    <source>
        <dbReference type="ARBA" id="ARBA00022806"/>
    </source>
</evidence>
<keyword evidence="2 9" id="KW-0547">Nucleotide-binding</keyword>
<dbReference type="InterPro" id="IPR003593">
    <property type="entry name" value="AAA+_ATPase"/>
</dbReference>
<accession>A0A1L1PAM2</accession>
<evidence type="ECO:0000313" key="14">
    <source>
        <dbReference type="Proteomes" id="UP000028878"/>
    </source>
</evidence>
<dbReference type="SMART" id="SM00382">
    <property type="entry name" value="AAA"/>
    <property type="match status" value="1"/>
</dbReference>
<keyword evidence="3 9" id="KW-0378">Hydrolase</keyword>
<evidence type="ECO:0000256" key="9">
    <source>
        <dbReference type="HAMAP-Rule" id="MF_01884"/>
    </source>
</evidence>
<evidence type="ECO:0000256" key="11">
    <source>
        <dbReference type="PROSITE-ProRule" id="PRU01203"/>
    </source>
</evidence>
<dbReference type="InterPro" id="IPR012340">
    <property type="entry name" value="NA-bd_OB-fold"/>
</dbReference>
<dbReference type="NCBIfam" id="NF006886">
    <property type="entry name" value="PRK09376.1"/>
    <property type="match status" value="1"/>
</dbReference>
<evidence type="ECO:0000256" key="7">
    <source>
        <dbReference type="ARBA" id="ARBA00023015"/>
    </source>
</evidence>
<evidence type="ECO:0000313" key="13">
    <source>
        <dbReference type="EMBL" id="CDN87062.1"/>
    </source>
</evidence>
<dbReference type="Proteomes" id="UP000028878">
    <property type="component" value="Unassembled WGS sequence"/>
</dbReference>
<dbReference type="NCBIfam" id="TIGR00767">
    <property type="entry name" value="rho"/>
    <property type="match status" value="1"/>
</dbReference>
<dbReference type="PANTHER" id="PTHR46425">
    <property type="entry name" value="TRANSCRIPTION TERMINATION FACTOR RHO"/>
    <property type="match status" value="1"/>
</dbReference>